<dbReference type="Proteomes" id="UP000002412">
    <property type="component" value="Plasmid p_153kb"/>
</dbReference>
<dbReference type="HOGENOM" id="CLU_015882_0_0_6"/>
<protein>
    <submittedName>
        <fullName evidence="8">Type IV pilus biogenesis protein, PilN family</fullName>
    </submittedName>
</protein>
<feature type="compositionally biased region" description="Polar residues" evidence="4">
    <location>
        <begin position="227"/>
        <end position="247"/>
    </location>
</feature>
<comment type="subcellular location">
    <subcellularLocation>
        <location evidence="1">Membrane</location>
    </subcellularLocation>
</comment>
<evidence type="ECO:0000256" key="5">
    <source>
        <dbReference type="SAM" id="SignalP"/>
    </source>
</evidence>
<evidence type="ECO:0000256" key="2">
    <source>
        <dbReference type="ARBA" id="ARBA00022729"/>
    </source>
</evidence>
<dbReference type="GO" id="GO:0009306">
    <property type="term" value="P:protein secretion"/>
    <property type="evidence" value="ECO:0007669"/>
    <property type="project" value="InterPro"/>
</dbReference>
<dbReference type="KEGG" id="ypi:YpsIP31758_B0014"/>
<feature type="signal peptide" evidence="5">
    <location>
        <begin position="1"/>
        <end position="23"/>
    </location>
</feature>
<feature type="region of interest" description="Disordered" evidence="4">
    <location>
        <begin position="227"/>
        <end position="263"/>
    </location>
</feature>
<dbReference type="GO" id="GO:0009297">
    <property type="term" value="P:pilus assembly"/>
    <property type="evidence" value="ECO:0007669"/>
    <property type="project" value="InterPro"/>
</dbReference>
<evidence type="ECO:0000313" key="8">
    <source>
        <dbReference type="EMBL" id="ABS45671.1"/>
    </source>
</evidence>
<feature type="compositionally biased region" description="Low complexity" evidence="4">
    <location>
        <begin position="248"/>
        <end position="263"/>
    </location>
</feature>
<dbReference type="RefSeq" id="WP_011988515.1">
    <property type="nucleotide sequence ID" value="NC_009705.1"/>
</dbReference>
<sequence>MKIFKRLSLAVMISSTLSGCAYKNINDTMKKASNDSDEATAMLSTLKETKSANDTNFQIKSGVWVDTKPIDIKPIADLPRSLNCDITFGSDREVGLLEFSQRITKDCGVVVRITPDALAVVSGGVMGPATNNSVIPAPPEIPNGVTLPSVPPSVGQNPAMNNSYSSSGTMASASRGQQLNFEGKLKGLLEVYTAGLGLSYRTDETEAITIFYLDTQTFTVMAMPSATESSNTVKSGTNTSSGVSGANGTSSGMSGDSTSNSTTSVTIKNDLLRDIEKNLRSMLTPNVGRLSMSPSTGNVTITDTPEVLKRVKTFIASENIKITQQVLLNVKILSVSLKDLDDLGLDWNVIYKSMSGKWGINLKNAFSDLATNATSGSISILDPNSQFDGTTMLIKALSEQGKVSVVTSPSITTLNLQPAPVQVSRQTSYLASRSTTSTTNAGTETSLTPGTVTTGFNMSLLPAIIPDTRDLLLQYNINLSSLIQIRKIGTENNQIEMPDTDSRIFSQQVKLRSGETLVISGFEQTADNANKSGVGDAEFWGFGGARSRNSTRDIIVVIITPVLL</sequence>
<keyword evidence="3" id="KW-0472">Membrane</keyword>
<dbReference type="GO" id="GO:0015627">
    <property type="term" value="C:type II protein secretion system complex"/>
    <property type="evidence" value="ECO:0007669"/>
    <property type="project" value="TreeGrafter"/>
</dbReference>
<dbReference type="Pfam" id="PF00263">
    <property type="entry name" value="Secretin"/>
    <property type="match status" value="1"/>
</dbReference>
<feature type="domain" description="Secretin N-terminal" evidence="7">
    <location>
        <begin position="215"/>
        <end position="297"/>
    </location>
</feature>
<dbReference type="AlphaFoldDB" id="A0A0U1QTG2"/>
<dbReference type="InterPro" id="IPR013359">
    <property type="entry name" value="Pilus_4B_PilN"/>
</dbReference>
<keyword evidence="2 5" id="KW-0732">Signal</keyword>
<dbReference type="NCBIfam" id="TIGR02520">
    <property type="entry name" value="pilus_B_mal_scr"/>
    <property type="match status" value="1"/>
</dbReference>
<dbReference type="Pfam" id="PF07655">
    <property type="entry name" value="Secretin_N_2"/>
    <property type="match status" value="1"/>
</dbReference>
<evidence type="ECO:0000259" key="7">
    <source>
        <dbReference type="Pfam" id="PF07655"/>
    </source>
</evidence>
<dbReference type="InterPro" id="IPR004846">
    <property type="entry name" value="T2SS/T3SS_dom"/>
</dbReference>
<geneLocation type="plasmid" evidence="9">
    <name>plasmid_153kb</name>
</geneLocation>
<dbReference type="PANTHER" id="PTHR30332">
    <property type="entry name" value="PROBABLE GENERAL SECRETION PATHWAY PROTEIN D"/>
    <property type="match status" value="1"/>
</dbReference>
<organism evidence="8 9">
    <name type="scientific">Yersinia pseudotuberculosis serotype O:1b (strain IP 31758)</name>
    <dbReference type="NCBI Taxonomy" id="349747"/>
    <lineage>
        <taxon>Bacteria</taxon>
        <taxon>Pseudomonadati</taxon>
        <taxon>Pseudomonadota</taxon>
        <taxon>Gammaproteobacteria</taxon>
        <taxon>Enterobacterales</taxon>
        <taxon>Yersiniaceae</taxon>
        <taxon>Yersinia</taxon>
    </lineage>
</organism>
<reference evidence="8 9" key="1">
    <citation type="journal article" date="2007" name="PLoS Genet.">
        <title>The complete genome sequence of Yersinia pseudotuberculosis IP31758, the causative agent of Far East scarlet-like fever.</title>
        <authorList>
            <person name="Eppinger M."/>
            <person name="Rosovitz M.J."/>
            <person name="Fricke W.F."/>
            <person name="Rasko D.A."/>
            <person name="Kokorina G."/>
            <person name="Fayolle C."/>
            <person name="Lindler L.E."/>
            <person name="Carniel E."/>
            <person name="Ravel J."/>
        </authorList>
    </citation>
    <scope>NUCLEOTIDE SEQUENCE [LARGE SCALE GENOMIC DNA]</scope>
    <source>
        <strain evidence="8 9">IP 31758</strain>
        <plasmid evidence="9">Plasmid plasmid_153kb</plasmid>
    </source>
</reference>
<evidence type="ECO:0000313" key="9">
    <source>
        <dbReference type="Proteomes" id="UP000002412"/>
    </source>
</evidence>
<feature type="domain" description="Type II/III secretion system secretin-like" evidence="6">
    <location>
        <begin position="396"/>
        <end position="562"/>
    </location>
</feature>
<evidence type="ECO:0000259" key="6">
    <source>
        <dbReference type="Pfam" id="PF00263"/>
    </source>
</evidence>
<feature type="chain" id="PRO_5006713854" evidence="5">
    <location>
        <begin position="24"/>
        <end position="564"/>
    </location>
</feature>
<accession>A0A0U1QTG2</accession>
<dbReference type="GO" id="GO:0019867">
    <property type="term" value="C:outer membrane"/>
    <property type="evidence" value="ECO:0007669"/>
    <property type="project" value="InterPro"/>
</dbReference>
<keyword evidence="8" id="KW-0614">Plasmid</keyword>
<dbReference type="InterPro" id="IPR011514">
    <property type="entry name" value="Secretin_N_2"/>
</dbReference>
<dbReference type="InterPro" id="IPR050810">
    <property type="entry name" value="Bact_Secretion_Sys_Channel"/>
</dbReference>
<evidence type="ECO:0000256" key="3">
    <source>
        <dbReference type="ARBA" id="ARBA00023136"/>
    </source>
</evidence>
<dbReference type="PANTHER" id="PTHR30332:SF24">
    <property type="entry name" value="SECRETIN GSPD-RELATED"/>
    <property type="match status" value="1"/>
</dbReference>
<evidence type="ECO:0000256" key="1">
    <source>
        <dbReference type="ARBA" id="ARBA00004370"/>
    </source>
</evidence>
<name>A0A0U1QTG2_YERP3</name>
<dbReference type="EMBL" id="CP000719">
    <property type="protein sequence ID" value="ABS45671.1"/>
    <property type="molecule type" value="Genomic_DNA"/>
</dbReference>
<proteinExistence type="predicted"/>
<dbReference type="PROSITE" id="PS51257">
    <property type="entry name" value="PROKAR_LIPOPROTEIN"/>
    <property type="match status" value="1"/>
</dbReference>
<evidence type="ECO:0000256" key="4">
    <source>
        <dbReference type="SAM" id="MobiDB-lite"/>
    </source>
</evidence>
<gene>
    <name evidence="8" type="ordered locus">YpsIP31758_B0014</name>
</gene>